<dbReference type="PROSITE" id="PS01124">
    <property type="entry name" value="HTH_ARAC_FAMILY_2"/>
    <property type="match status" value="1"/>
</dbReference>
<dbReference type="GO" id="GO:0043565">
    <property type="term" value="F:sequence-specific DNA binding"/>
    <property type="evidence" value="ECO:0007669"/>
    <property type="project" value="InterPro"/>
</dbReference>
<proteinExistence type="predicted"/>
<dbReference type="Gene3D" id="1.10.10.60">
    <property type="entry name" value="Homeodomain-like"/>
    <property type="match status" value="1"/>
</dbReference>
<protein>
    <submittedName>
        <fullName evidence="5">Arabinose operon regulatory protein</fullName>
    </submittedName>
</protein>
<dbReference type="InterPro" id="IPR009057">
    <property type="entry name" value="Homeodomain-like_sf"/>
</dbReference>
<feature type="domain" description="HTH araC/xylS-type" evidence="4">
    <location>
        <begin position="191"/>
        <end position="289"/>
    </location>
</feature>
<dbReference type="Pfam" id="PF12833">
    <property type="entry name" value="HTH_18"/>
    <property type="match status" value="1"/>
</dbReference>
<dbReference type="InterPro" id="IPR018060">
    <property type="entry name" value="HTH_AraC"/>
</dbReference>
<accession>A0A5J4SDN5</accession>
<name>A0A5J4SDN5_9ZZZZ</name>
<dbReference type="PANTHER" id="PTHR43280">
    <property type="entry name" value="ARAC-FAMILY TRANSCRIPTIONAL REGULATOR"/>
    <property type="match status" value="1"/>
</dbReference>
<evidence type="ECO:0000259" key="4">
    <source>
        <dbReference type="PROSITE" id="PS01124"/>
    </source>
</evidence>
<gene>
    <name evidence="5" type="ORF">EZS27_008219</name>
</gene>
<evidence type="ECO:0000256" key="3">
    <source>
        <dbReference type="ARBA" id="ARBA00023163"/>
    </source>
</evidence>
<comment type="caution">
    <text evidence="5">The sequence shown here is derived from an EMBL/GenBank/DDBJ whole genome shotgun (WGS) entry which is preliminary data.</text>
</comment>
<sequence length="289" mass="33414">MKKNVTPFNLLDKVGSSDDYIAIEEDIVLFEPKHIESMLDYPFKIDVVLAVVCLQGTLKGSVNLKPYVAQSPFFLLLLPSQILQEEFMSEDFKGLFITLSRRFADNLLSQIQDKFPLFLSSVNNPVVLLDKEQVNFMKMYYRIMKRVIGNAQNPYRLESAKHLIMLFFYTFGSWMHNSPEQIQSKQEALVKNFLNLVHTHCKEERGLNFYADKLHISPKHLSKVIKENSNMSAAAWIDNSVVLEARAMLKSTNMTIQQISEELNFPSQSFFGKYFKRVVGMSPKEYQKT</sequence>
<reference evidence="5" key="1">
    <citation type="submission" date="2019-03" db="EMBL/GenBank/DDBJ databases">
        <title>Single cell metagenomics reveals metabolic interactions within the superorganism composed of flagellate Streblomastix strix and complex community of Bacteroidetes bacteria on its surface.</title>
        <authorList>
            <person name="Treitli S.C."/>
            <person name="Kolisko M."/>
            <person name="Husnik F."/>
            <person name="Keeling P."/>
            <person name="Hampl V."/>
        </authorList>
    </citation>
    <scope>NUCLEOTIDE SEQUENCE</scope>
    <source>
        <strain evidence="5">STM</strain>
    </source>
</reference>
<dbReference type="EMBL" id="SNRY01000233">
    <property type="protein sequence ID" value="KAA6344137.1"/>
    <property type="molecule type" value="Genomic_DNA"/>
</dbReference>
<dbReference type="PANTHER" id="PTHR43280:SF32">
    <property type="entry name" value="TRANSCRIPTIONAL REGULATORY PROTEIN"/>
    <property type="match status" value="1"/>
</dbReference>
<dbReference type="SMART" id="SM00342">
    <property type="entry name" value="HTH_ARAC"/>
    <property type="match status" value="1"/>
</dbReference>
<keyword evidence="3" id="KW-0804">Transcription</keyword>
<evidence type="ECO:0000256" key="1">
    <source>
        <dbReference type="ARBA" id="ARBA00023015"/>
    </source>
</evidence>
<keyword evidence="1" id="KW-0805">Transcription regulation</keyword>
<organism evidence="5">
    <name type="scientific">termite gut metagenome</name>
    <dbReference type="NCBI Taxonomy" id="433724"/>
    <lineage>
        <taxon>unclassified sequences</taxon>
        <taxon>metagenomes</taxon>
        <taxon>organismal metagenomes</taxon>
    </lineage>
</organism>
<dbReference type="AlphaFoldDB" id="A0A5J4SDN5"/>
<evidence type="ECO:0000313" key="5">
    <source>
        <dbReference type="EMBL" id="KAA6344137.1"/>
    </source>
</evidence>
<dbReference type="SUPFAM" id="SSF46689">
    <property type="entry name" value="Homeodomain-like"/>
    <property type="match status" value="1"/>
</dbReference>
<dbReference type="GO" id="GO:0003700">
    <property type="term" value="F:DNA-binding transcription factor activity"/>
    <property type="evidence" value="ECO:0007669"/>
    <property type="project" value="InterPro"/>
</dbReference>
<evidence type="ECO:0000256" key="2">
    <source>
        <dbReference type="ARBA" id="ARBA00023125"/>
    </source>
</evidence>
<keyword evidence="2" id="KW-0238">DNA-binding</keyword>